<evidence type="ECO:0000313" key="1">
    <source>
        <dbReference type="EMBL" id="BAT78679.1"/>
    </source>
</evidence>
<dbReference type="EMBL" id="AP015035">
    <property type="protein sequence ID" value="BAT78679.1"/>
    <property type="molecule type" value="Genomic_DNA"/>
</dbReference>
<sequence>METIVESIVCLERLVSLKINENPSNRANSSSYGHQKASKAECLEADPFRAPLWYSLLSNIHFHWEIHSKGPKSKCSNKPSYVIEEWEQHCY</sequence>
<name>A0A0S3RDM5_PHAAN</name>
<dbReference type="AlphaFoldDB" id="A0A0S3RDM5"/>
<gene>
    <name evidence="1" type="primary">Vigan.02G139000</name>
    <name evidence="1" type="ORF">VIGAN_02139000</name>
</gene>
<proteinExistence type="predicted"/>
<organism evidence="1 2">
    <name type="scientific">Vigna angularis var. angularis</name>
    <dbReference type="NCBI Taxonomy" id="157739"/>
    <lineage>
        <taxon>Eukaryota</taxon>
        <taxon>Viridiplantae</taxon>
        <taxon>Streptophyta</taxon>
        <taxon>Embryophyta</taxon>
        <taxon>Tracheophyta</taxon>
        <taxon>Spermatophyta</taxon>
        <taxon>Magnoliopsida</taxon>
        <taxon>eudicotyledons</taxon>
        <taxon>Gunneridae</taxon>
        <taxon>Pentapetalae</taxon>
        <taxon>rosids</taxon>
        <taxon>fabids</taxon>
        <taxon>Fabales</taxon>
        <taxon>Fabaceae</taxon>
        <taxon>Papilionoideae</taxon>
        <taxon>50 kb inversion clade</taxon>
        <taxon>NPAAA clade</taxon>
        <taxon>indigoferoid/millettioid clade</taxon>
        <taxon>Phaseoleae</taxon>
        <taxon>Vigna</taxon>
    </lineage>
</organism>
<keyword evidence="2" id="KW-1185">Reference proteome</keyword>
<protein>
    <submittedName>
        <fullName evidence="1">Uncharacterized protein</fullName>
    </submittedName>
</protein>
<reference evidence="1 2" key="1">
    <citation type="journal article" date="2015" name="Sci. Rep.">
        <title>The power of single molecule real-time sequencing technology in the de novo assembly of a eukaryotic genome.</title>
        <authorList>
            <person name="Sakai H."/>
            <person name="Naito K."/>
            <person name="Ogiso-Tanaka E."/>
            <person name="Takahashi Y."/>
            <person name="Iseki K."/>
            <person name="Muto C."/>
            <person name="Satou K."/>
            <person name="Teruya K."/>
            <person name="Shiroma A."/>
            <person name="Shimoji M."/>
            <person name="Hirano T."/>
            <person name="Itoh T."/>
            <person name="Kaga A."/>
            <person name="Tomooka N."/>
        </authorList>
    </citation>
    <scope>NUCLEOTIDE SEQUENCE [LARGE SCALE GENOMIC DNA]</scope>
    <source>
        <strain evidence="2">cv. Shumari</strain>
    </source>
</reference>
<evidence type="ECO:0000313" key="2">
    <source>
        <dbReference type="Proteomes" id="UP000291084"/>
    </source>
</evidence>
<dbReference type="Proteomes" id="UP000291084">
    <property type="component" value="Chromosome 2"/>
</dbReference>
<accession>A0A0S3RDM5</accession>